<sequence>MSEIVVINSAASITPKTQEGPSAYTDLVGSGPSAPHPIVAGVWDLVDIDAPTPAWEAEWDEMKYLAAGQLTLKDETTGAVTEAETGSIIWIPKGAKMSIVRSKGVRVIYVEQQYRKAQYTA</sequence>
<dbReference type="InterPro" id="IPR010424">
    <property type="entry name" value="EutQ"/>
</dbReference>
<dbReference type="InterPro" id="IPR011051">
    <property type="entry name" value="RmlC_Cupin_sf"/>
</dbReference>
<keyword evidence="2" id="KW-1185">Reference proteome</keyword>
<gene>
    <name evidence="1" type="ORF">BJX68DRAFT_264097</name>
</gene>
<dbReference type="InterPro" id="IPR014710">
    <property type="entry name" value="RmlC-like_jellyroll"/>
</dbReference>
<protein>
    <recommendedName>
        <fullName evidence="3">(S)-ureidoglycine aminohydrolase cupin domain-containing protein</fullName>
    </recommendedName>
</protein>
<dbReference type="Pfam" id="PF06249">
    <property type="entry name" value="EutQ"/>
    <property type="match status" value="1"/>
</dbReference>
<evidence type="ECO:0008006" key="3">
    <source>
        <dbReference type="Google" id="ProtNLM"/>
    </source>
</evidence>
<dbReference type="EMBL" id="JBFXLR010000009">
    <property type="protein sequence ID" value="KAL2855748.1"/>
    <property type="molecule type" value="Genomic_DNA"/>
</dbReference>
<proteinExistence type="predicted"/>
<organism evidence="1 2">
    <name type="scientific">Aspergillus pseudodeflectus</name>
    <dbReference type="NCBI Taxonomy" id="176178"/>
    <lineage>
        <taxon>Eukaryota</taxon>
        <taxon>Fungi</taxon>
        <taxon>Dikarya</taxon>
        <taxon>Ascomycota</taxon>
        <taxon>Pezizomycotina</taxon>
        <taxon>Eurotiomycetes</taxon>
        <taxon>Eurotiomycetidae</taxon>
        <taxon>Eurotiales</taxon>
        <taxon>Aspergillaceae</taxon>
        <taxon>Aspergillus</taxon>
        <taxon>Aspergillus subgen. Nidulantes</taxon>
    </lineage>
</organism>
<comment type="caution">
    <text evidence="1">The sequence shown here is derived from an EMBL/GenBank/DDBJ whole genome shotgun (WGS) entry which is preliminary data.</text>
</comment>
<evidence type="ECO:0000313" key="2">
    <source>
        <dbReference type="Proteomes" id="UP001610444"/>
    </source>
</evidence>
<name>A0ABR4KWZ0_9EURO</name>
<dbReference type="Proteomes" id="UP001610444">
    <property type="component" value="Unassembled WGS sequence"/>
</dbReference>
<dbReference type="GeneID" id="98160042"/>
<reference evidence="1 2" key="1">
    <citation type="submission" date="2024-07" db="EMBL/GenBank/DDBJ databases">
        <title>Section-level genome sequencing and comparative genomics of Aspergillus sections Usti and Cavernicolus.</title>
        <authorList>
            <consortium name="Lawrence Berkeley National Laboratory"/>
            <person name="Nybo J.L."/>
            <person name="Vesth T.C."/>
            <person name="Theobald S."/>
            <person name="Frisvad J.C."/>
            <person name="Larsen T.O."/>
            <person name="Kjaerboelling I."/>
            <person name="Rothschild-Mancinelli K."/>
            <person name="Lyhne E.K."/>
            <person name="Kogle M.E."/>
            <person name="Barry K."/>
            <person name="Clum A."/>
            <person name="Na H."/>
            <person name="Ledsgaard L."/>
            <person name="Lin J."/>
            <person name="Lipzen A."/>
            <person name="Kuo A."/>
            <person name="Riley R."/>
            <person name="Mondo S."/>
            <person name="LaButti K."/>
            <person name="Haridas S."/>
            <person name="Pangalinan J."/>
            <person name="Salamov A.A."/>
            <person name="Simmons B.A."/>
            <person name="Magnuson J.K."/>
            <person name="Chen J."/>
            <person name="Drula E."/>
            <person name="Henrissat B."/>
            <person name="Wiebenga A."/>
            <person name="Lubbers R.J."/>
            <person name="Gomes A.C."/>
            <person name="Macurrencykelacurrency M.R."/>
            <person name="Stajich J."/>
            <person name="Grigoriev I.V."/>
            <person name="Mortensen U.H."/>
            <person name="De vries R.P."/>
            <person name="Baker S.E."/>
            <person name="Andersen M.R."/>
        </authorList>
    </citation>
    <scope>NUCLEOTIDE SEQUENCE [LARGE SCALE GENOMIC DNA]</scope>
    <source>
        <strain evidence="1 2">CBS 756.74</strain>
    </source>
</reference>
<dbReference type="SUPFAM" id="SSF51182">
    <property type="entry name" value="RmlC-like cupins"/>
    <property type="match status" value="1"/>
</dbReference>
<accession>A0ABR4KWZ0</accession>
<evidence type="ECO:0000313" key="1">
    <source>
        <dbReference type="EMBL" id="KAL2855748.1"/>
    </source>
</evidence>
<dbReference type="Gene3D" id="2.60.120.10">
    <property type="entry name" value="Jelly Rolls"/>
    <property type="match status" value="1"/>
</dbReference>
<dbReference type="RefSeq" id="XP_070902155.1">
    <property type="nucleotide sequence ID" value="XM_071044878.1"/>
</dbReference>